<reference evidence="2" key="2">
    <citation type="submission" date="2023-06" db="EMBL/GenBank/DDBJ databases">
        <authorList>
            <consortium name="Lawrence Berkeley National Laboratory"/>
            <person name="Haridas S."/>
            <person name="Hensen N."/>
            <person name="Bonometti L."/>
            <person name="Westerberg I."/>
            <person name="Brannstrom I.O."/>
            <person name="Guillou S."/>
            <person name="Cros-Aarteil S."/>
            <person name="Calhoun S."/>
            <person name="Kuo A."/>
            <person name="Mondo S."/>
            <person name="Pangilinan J."/>
            <person name="Riley R."/>
            <person name="Labutti K."/>
            <person name="Andreopoulos B."/>
            <person name="Lipzen A."/>
            <person name="Chen C."/>
            <person name="Yanf M."/>
            <person name="Daum C."/>
            <person name="Ng V."/>
            <person name="Clum A."/>
            <person name="Steindorff A."/>
            <person name="Ohm R."/>
            <person name="Martin F."/>
            <person name="Silar P."/>
            <person name="Natvig D."/>
            <person name="Lalanne C."/>
            <person name="Gautier V."/>
            <person name="Ament-Velasquez S.L."/>
            <person name="Kruys A."/>
            <person name="Hutchinson M.I."/>
            <person name="Powell A.J."/>
            <person name="Barry K."/>
            <person name="Miller A.N."/>
            <person name="Grigoriev I.V."/>
            <person name="Debuchy R."/>
            <person name="Gladieux P."/>
            <person name="Thoren M.H."/>
            <person name="Johannesson H."/>
        </authorList>
    </citation>
    <scope>NUCLEOTIDE SEQUENCE</scope>
    <source>
        <strain evidence="2">CBS 168.71</strain>
    </source>
</reference>
<evidence type="ECO:0000256" key="1">
    <source>
        <dbReference type="SAM" id="MobiDB-lite"/>
    </source>
</evidence>
<protein>
    <submittedName>
        <fullName evidence="2">Uncharacterized protein</fullName>
    </submittedName>
</protein>
<dbReference type="RefSeq" id="XP_062657560.1">
    <property type="nucleotide sequence ID" value="XM_062807549.1"/>
</dbReference>
<accession>A0AAE0LQF0</accession>
<gene>
    <name evidence="2" type="ORF">B0H64DRAFT_462433</name>
</gene>
<organism evidence="2 3">
    <name type="scientific">Chaetomium fimeti</name>
    <dbReference type="NCBI Taxonomy" id="1854472"/>
    <lineage>
        <taxon>Eukaryota</taxon>
        <taxon>Fungi</taxon>
        <taxon>Dikarya</taxon>
        <taxon>Ascomycota</taxon>
        <taxon>Pezizomycotina</taxon>
        <taxon>Sordariomycetes</taxon>
        <taxon>Sordariomycetidae</taxon>
        <taxon>Sordariales</taxon>
        <taxon>Chaetomiaceae</taxon>
        <taxon>Chaetomium</taxon>
    </lineage>
</organism>
<feature type="region of interest" description="Disordered" evidence="1">
    <location>
        <begin position="1"/>
        <end position="34"/>
    </location>
</feature>
<reference evidence="2" key="1">
    <citation type="journal article" date="2023" name="Mol. Phylogenet. Evol.">
        <title>Genome-scale phylogeny and comparative genomics of the fungal order Sordariales.</title>
        <authorList>
            <person name="Hensen N."/>
            <person name="Bonometti L."/>
            <person name="Westerberg I."/>
            <person name="Brannstrom I.O."/>
            <person name="Guillou S."/>
            <person name="Cros-Aarteil S."/>
            <person name="Calhoun S."/>
            <person name="Haridas S."/>
            <person name="Kuo A."/>
            <person name="Mondo S."/>
            <person name="Pangilinan J."/>
            <person name="Riley R."/>
            <person name="LaButti K."/>
            <person name="Andreopoulos B."/>
            <person name="Lipzen A."/>
            <person name="Chen C."/>
            <person name="Yan M."/>
            <person name="Daum C."/>
            <person name="Ng V."/>
            <person name="Clum A."/>
            <person name="Steindorff A."/>
            <person name="Ohm R.A."/>
            <person name="Martin F."/>
            <person name="Silar P."/>
            <person name="Natvig D.O."/>
            <person name="Lalanne C."/>
            <person name="Gautier V."/>
            <person name="Ament-Velasquez S.L."/>
            <person name="Kruys A."/>
            <person name="Hutchinson M.I."/>
            <person name="Powell A.J."/>
            <person name="Barry K."/>
            <person name="Miller A.N."/>
            <person name="Grigoriev I.V."/>
            <person name="Debuchy R."/>
            <person name="Gladieux P."/>
            <person name="Hiltunen Thoren M."/>
            <person name="Johannesson H."/>
        </authorList>
    </citation>
    <scope>NUCLEOTIDE SEQUENCE</scope>
    <source>
        <strain evidence="2">CBS 168.71</strain>
    </source>
</reference>
<dbReference type="Proteomes" id="UP001278766">
    <property type="component" value="Unassembled WGS sequence"/>
</dbReference>
<dbReference type="EMBL" id="JAUEPN010000005">
    <property type="protein sequence ID" value="KAK3294046.1"/>
    <property type="molecule type" value="Genomic_DNA"/>
</dbReference>
<dbReference type="AlphaFoldDB" id="A0AAE0LQF0"/>
<name>A0AAE0LQF0_9PEZI</name>
<feature type="compositionally biased region" description="Polar residues" evidence="1">
    <location>
        <begin position="1"/>
        <end position="12"/>
    </location>
</feature>
<evidence type="ECO:0000313" key="3">
    <source>
        <dbReference type="Proteomes" id="UP001278766"/>
    </source>
</evidence>
<evidence type="ECO:0000313" key="2">
    <source>
        <dbReference type="EMBL" id="KAK3294046.1"/>
    </source>
</evidence>
<dbReference type="GeneID" id="87844497"/>
<comment type="caution">
    <text evidence="2">The sequence shown here is derived from an EMBL/GenBank/DDBJ whole genome shotgun (WGS) entry which is preliminary data.</text>
</comment>
<keyword evidence="3" id="KW-1185">Reference proteome</keyword>
<sequence>MYSAHTIGTRSSLPKPAERRTTVIDISDDDEDHQPTFPVGHMADPGLQLAPLTAVFTRPNAPSPVRGVDGALINLPSPLQKIKDVFDGGLLDFWTIVSNMPPKEGDTVLQYRFRWIAWGIDTLARVVKLLSPKIGLSEELSKQINVIISCVVTCVDSYLRVRISREEYFKNAKKKVSNGLDNFYLQSIAIGDATSLLRVFNLS</sequence>
<proteinExistence type="predicted"/>